<dbReference type="AlphaFoldDB" id="A0A238X2P2"/>
<dbReference type="Proteomes" id="UP000198310">
    <property type="component" value="Unassembled WGS sequence"/>
</dbReference>
<feature type="region of interest" description="Disordered" evidence="1">
    <location>
        <begin position="1"/>
        <end position="39"/>
    </location>
</feature>
<accession>A0A238X2P2</accession>
<sequence length="200" mass="21022">MVGGKRHWPVGMQRSGMEPAGAGAVARGLGRPPDKQTGAQHTADFLWPAWPERALAGCRPRFRAGCGLIGRERTGGPGGGWCGWAGRPGRGCGGRSAWAASAGGGENREDAAGMGAKPTQEAARRAAAKRSGVQPGPKGLTPKAQSATNRNLLYMTAVAKRTFVAKYYKRLTFQHHVQQHESRPYGAHYGNLVSGPGGQP</sequence>
<evidence type="ECO:0000256" key="1">
    <source>
        <dbReference type="SAM" id="MobiDB-lite"/>
    </source>
</evidence>
<organism evidence="2 3">
    <name type="scientific">Hymenobacter mucosus</name>
    <dbReference type="NCBI Taxonomy" id="1411120"/>
    <lineage>
        <taxon>Bacteria</taxon>
        <taxon>Pseudomonadati</taxon>
        <taxon>Bacteroidota</taxon>
        <taxon>Cytophagia</taxon>
        <taxon>Cytophagales</taxon>
        <taxon>Hymenobacteraceae</taxon>
        <taxon>Hymenobacter</taxon>
    </lineage>
</organism>
<proteinExistence type="predicted"/>
<protein>
    <submittedName>
        <fullName evidence="2">Uncharacterized protein</fullName>
    </submittedName>
</protein>
<name>A0A238X2P2_9BACT</name>
<reference evidence="3" key="1">
    <citation type="submission" date="2017-06" db="EMBL/GenBank/DDBJ databases">
        <authorList>
            <person name="Varghese N."/>
            <person name="Submissions S."/>
        </authorList>
    </citation>
    <scope>NUCLEOTIDE SEQUENCE [LARGE SCALE GENOMIC DNA]</scope>
    <source>
        <strain evidence="3">DSM 28041</strain>
    </source>
</reference>
<dbReference type="EMBL" id="FZNS01000003">
    <property type="protein sequence ID" value="SNR52950.1"/>
    <property type="molecule type" value="Genomic_DNA"/>
</dbReference>
<gene>
    <name evidence="2" type="ORF">SAMN06269173_103405</name>
</gene>
<feature type="region of interest" description="Disordered" evidence="1">
    <location>
        <begin position="93"/>
        <end position="145"/>
    </location>
</feature>
<feature type="region of interest" description="Disordered" evidence="1">
    <location>
        <begin position="179"/>
        <end position="200"/>
    </location>
</feature>
<evidence type="ECO:0000313" key="2">
    <source>
        <dbReference type="EMBL" id="SNR52950.1"/>
    </source>
</evidence>
<feature type="compositionally biased region" description="Low complexity" evidence="1">
    <location>
        <begin position="19"/>
        <end position="31"/>
    </location>
</feature>
<evidence type="ECO:0000313" key="3">
    <source>
        <dbReference type="Proteomes" id="UP000198310"/>
    </source>
</evidence>
<keyword evidence="3" id="KW-1185">Reference proteome</keyword>